<accession>A0A2S9YBV4</accession>
<gene>
    <name evidence="2" type="ORF">ENSA5_22420</name>
</gene>
<dbReference type="Proteomes" id="UP000237968">
    <property type="component" value="Unassembled WGS sequence"/>
</dbReference>
<keyword evidence="3" id="KW-1185">Reference proteome</keyword>
<sequence>MPLLTPTDISVRATRCRCATGRPSLARWARLWKLAPSLAFFVLVLALLVPAEALAIEYEVFIDVDTEEELYDLYITDQISEDTFNTLVELRRRGIDLNEAGREQLYSLPNLNYDDVDAILAYREEAGVIHAPGDLAAAGVISREKLASLLTFIQAHDKRQKLTATHGWVRYQTAWSQEDRTIPPMTLQARITTLRQLTIGAAGLVTRQRPGSPVWDPSREAMVAPEMTPRVNVPKYFVQWDTDRFGVIAGSYRIGFGQRLTFDSTNRYTPNGFYLDDAVYRPTDLGVRCRESAGEQPSSPCSGAAGSTYGTKDFRWRDSQRGVAIGAKHVSLPVGWLQLYGFGSWQTKQIYQYEIFDNNVCDDPRSSDEVCSAPDVFVSREGQSQLAPASTHKFQTLPNMYDEFLAGGNFSWFYDRRTHVGVTGYGATALWRVEGPDLDFQEWSSTPFGGSWGAIGADMAWGRGWSDLGVEVARSFDSMKVVTGPDSDYGGGGYAGIIRQTSTWGSNELELSARYYDKAYANPYAGPIAQADEFDGNRARDEAGGRIRYGGRVADRLDLRALTDVWVQPSEGSPKMLTYVRGDVDVNKWFRPGLWLQYRNVDLRPNSQVGCIDDGGDLDQPPTGEQGDPTYRSGCLAEVGQITTRFGFRTLKGKLSITAQYQHEFIDDPGVDRLRQDSATTVIVRANPVKSFRIAARLRYLFEDVADNTRFEQSAWAYFDLSYVFNRMFSIRTRYDLFIWLDERASTLSRIPSPEHRLRLELEARF</sequence>
<organism evidence="2 3">
    <name type="scientific">Enhygromyxa salina</name>
    <dbReference type="NCBI Taxonomy" id="215803"/>
    <lineage>
        <taxon>Bacteria</taxon>
        <taxon>Pseudomonadati</taxon>
        <taxon>Myxococcota</taxon>
        <taxon>Polyangia</taxon>
        <taxon>Nannocystales</taxon>
        <taxon>Nannocystaceae</taxon>
        <taxon>Enhygromyxa</taxon>
    </lineage>
</organism>
<protein>
    <submittedName>
        <fullName evidence="2">Helix-hairpin-helix motif protein</fullName>
    </submittedName>
</protein>
<feature type="region of interest" description="Disordered" evidence="1">
    <location>
        <begin position="613"/>
        <end position="632"/>
    </location>
</feature>
<evidence type="ECO:0000256" key="1">
    <source>
        <dbReference type="SAM" id="MobiDB-lite"/>
    </source>
</evidence>
<comment type="caution">
    <text evidence="2">The sequence shown here is derived from an EMBL/GenBank/DDBJ whole genome shotgun (WGS) entry which is preliminary data.</text>
</comment>
<proteinExistence type="predicted"/>
<dbReference type="EMBL" id="PVNK01000116">
    <property type="protein sequence ID" value="PRQ02491.1"/>
    <property type="molecule type" value="Genomic_DNA"/>
</dbReference>
<evidence type="ECO:0000313" key="3">
    <source>
        <dbReference type="Proteomes" id="UP000237968"/>
    </source>
</evidence>
<dbReference type="InterPro" id="IPR010994">
    <property type="entry name" value="RuvA_2-like"/>
</dbReference>
<dbReference type="SUPFAM" id="SSF47781">
    <property type="entry name" value="RuvA domain 2-like"/>
    <property type="match status" value="1"/>
</dbReference>
<evidence type="ECO:0000313" key="2">
    <source>
        <dbReference type="EMBL" id="PRQ02491.1"/>
    </source>
</evidence>
<name>A0A2S9YBV4_9BACT</name>
<reference evidence="2 3" key="1">
    <citation type="submission" date="2018-03" db="EMBL/GenBank/DDBJ databases">
        <title>Draft Genome Sequences of the Obligatory Marine Myxobacteria Enhygromyxa salina SWB005.</title>
        <authorList>
            <person name="Poehlein A."/>
            <person name="Moghaddam J.A."/>
            <person name="Harms H."/>
            <person name="Alanjari M."/>
            <person name="Koenig G.M."/>
            <person name="Daniel R."/>
            <person name="Schaeberle T.F."/>
        </authorList>
    </citation>
    <scope>NUCLEOTIDE SEQUENCE [LARGE SCALE GENOMIC DNA]</scope>
    <source>
        <strain evidence="2 3">SWB005</strain>
    </source>
</reference>
<dbReference type="AlphaFoldDB" id="A0A2S9YBV4"/>